<accession>A0ABT3LBT2</accession>
<proteinExistence type="predicted"/>
<evidence type="ECO:0000256" key="1">
    <source>
        <dbReference type="SAM" id="Phobius"/>
    </source>
</evidence>
<keyword evidence="1" id="KW-0472">Membrane</keyword>
<evidence type="ECO:0000313" key="3">
    <source>
        <dbReference type="Proteomes" id="UP001526426"/>
    </source>
</evidence>
<dbReference type="Proteomes" id="UP001526426">
    <property type="component" value="Unassembled WGS sequence"/>
</dbReference>
<protein>
    <submittedName>
        <fullName evidence="2">DUF1361 domain-containing protein</fullName>
    </submittedName>
</protein>
<feature type="transmembrane region" description="Helical" evidence="1">
    <location>
        <begin position="15"/>
        <end position="35"/>
    </location>
</feature>
<gene>
    <name evidence="2" type="ORF">K4A83_22120</name>
</gene>
<dbReference type="InterPro" id="IPR009793">
    <property type="entry name" value="DUF1361"/>
</dbReference>
<dbReference type="EMBL" id="JAIHOM010000210">
    <property type="protein sequence ID" value="MCW6038927.1"/>
    <property type="molecule type" value="Genomic_DNA"/>
</dbReference>
<organism evidence="2 3">
    <name type="scientific">Spirulina subsalsa FACHB-351</name>
    <dbReference type="NCBI Taxonomy" id="234711"/>
    <lineage>
        <taxon>Bacteria</taxon>
        <taxon>Bacillati</taxon>
        <taxon>Cyanobacteriota</taxon>
        <taxon>Cyanophyceae</taxon>
        <taxon>Spirulinales</taxon>
        <taxon>Spirulinaceae</taxon>
        <taxon>Spirulina</taxon>
    </lineage>
</organism>
<keyword evidence="3" id="KW-1185">Reference proteome</keyword>
<feature type="transmembrane region" description="Helical" evidence="1">
    <location>
        <begin position="92"/>
        <end position="111"/>
    </location>
</feature>
<dbReference type="RefSeq" id="WP_265266874.1">
    <property type="nucleotide sequence ID" value="NZ_JAIHOM010000210.1"/>
</dbReference>
<dbReference type="Pfam" id="PF07099">
    <property type="entry name" value="DUF1361"/>
    <property type="match status" value="1"/>
</dbReference>
<keyword evidence="1" id="KW-0812">Transmembrane</keyword>
<keyword evidence="1" id="KW-1133">Transmembrane helix</keyword>
<feature type="transmembrane region" description="Helical" evidence="1">
    <location>
        <begin position="142"/>
        <end position="159"/>
    </location>
</feature>
<sequence length="190" mass="22127">MECQLFRRRSLRRSAFWWFNFVVFIAFLPNAPYLLTDIIHLIRATRAGFSAWVITLVLIPQHLLAIIAGFEAYVISVMNVGHYLRKIGAKKFILLAELVIHLLSAIGVYLGRFQRFNSWDLITNPDDITYSILNDFTSKRPVFVMFITFWVLTILYWVMKEITLGLGLRMGQAWQKKENLIKPPTPHPDV</sequence>
<name>A0ABT3LBT2_9CYAN</name>
<reference evidence="2 3" key="1">
    <citation type="submission" date="2021-08" db="EMBL/GenBank/DDBJ databases">
        <title>Draft genome sequence of Spirulina subsalsa with high tolerance to salinity and hype-accumulation of phycocyanin.</title>
        <authorList>
            <person name="Pei H."/>
            <person name="Jiang L."/>
        </authorList>
    </citation>
    <scope>NUCLEOTIDE SEQUENCE [LARGE SCALE GENOMIC DNA]</scope>
    <source>
        <strain evidence="2 3">FACHB-351</strain>
    </source>
</reference>
<evidence type="ECO:0000313" key="2">
    <source>
        <dbReference type="EMBL" id="MCW6038927.1"/>
    </source>
</evidence>
<comment type="caution">
    <text evidence="2">The sequence shown here is derived from an EMBL/GenBank/DDBJ whole genome shotgun (WGS) entry which is preliminary data.</text>
</comment>
<feature type="transmembrane region" description="Helical" evidence="1">
    <location>
        <begin position="47"/>
        <end position="80"/>
    </location>
</feature>